<accession>A0ABY4WG77</accession>
<dbReference type="PANTHER" id="PTHR48413:SF1">
    <property type="entry name" value="PROTEIN HEAT-STRESS-ASSOCIATED 32"/>
    <property type="match status" value="1"/>
</dbReference>
<protein>
    <submittedName>
        <fullName evidence="2">Phosphosulfolactate synthase</fullName>
    </submittedName>
</protein>
<evidence type="ECO:0000256" key="1">
    <source>
        <dbReference type="ARBA" id="ARBA00010424"/>
    </source>
</evidence>
<dbReference type="InterPro" id="IPR013785">
    <property type="entry name" value="Aldolase_TIM"/>
</dbReference>
<dbReference type="SUPFAM" id="SSF102110">
    <property type="entry name" value="(2r)-phospho-3-sulfolactate synthase ComA"/>
    <property type="match status" value="1"/>
</dbReference>
<dbReference type="EMBL" id="CP098755">
    <property type="protein sequence ID" value="USG63656.1"/>
    <property type="molecule type" value="Genomic_DNA"/>
</dbReference>
<proteinExistence type="inferred from homology"/>
<dbReference type="RefSeq" id="WP_251870736.1">
    <property type="nucleotide sequence ID" value="NZ_CP098755.1"/>
</dbReference>
<reference evidence="2" key="1">
    <citation type="submission" date="2022-06" db="EMBL/GenBank/DDBJ databases">
        <title>Genome sequencing of Brevibacillus sp. BB3-R1.</title>
        <authorList>
            <person name="Heo J."/>
            <person name="Lee D."/>
            <person name="Won M."/>
            <person name="Han B.-H."/>
            <person name="Hong S.-B."/>
            <person name="Kwon S.-W."/>
        </authorList>
    </citation>
    <scope>NUCLEOTIDE SEQUENCE</scope>
    <source>
        <strain evidence="2">BB3-R1</strain>
    </source>
</reference>
<dbReference type="InterPro" id="IPR003830">
    <property type="entry name" value="ComA_synth"/>
</dbReference>
<dbReference type="Proteomes" id="UP001056500">
    <property type="component" value="Chromosome"/>
</dbReference>
<dbReference type="Pfam" id="PF02679">
    <property type="entry name" value="ComA"/>
    <property type="match status" value="1"/>
</dbReference>
<sequence length="273" mass="30311">MINSDLPLWPKEWTDPSRSRQEKPRTTGLTMVIDKGIGRSAFCDLMELAAPYMDIYKLGFGTSALYPRKFLQQKVEEAKEWNLHVMPGGTFFEIAHCQSTVESYLKEIKTIGFNAVEISDGTFPMSPDFRRRAIYTAAAAGLIVYSEFGKKATDFRAEREELLNTLESDLESGASYVIVEARESGTVGVFDRTGKVELEFLKDIHVAAGSQANRLIWEAPQKEQQVALIRILGVDVNLGNIASTDVLAVETLRRGLRGDTAAMFAERGTAACE</sequence>
<comment type="similarity">
    <text evidence="1">Belongs to the phosphosulfolactate synthase family.</text>
</comment>
<gene>
    <name evidence="2" type="ORF">NDK47_15895</name>
</gene>
<dbReference type="PANTHER" id="PTHR48413">
    <property type="match status" value="1"/>
</dbReference>
<name>A0ABY4WG77_9BACL</name>
<dbReference type="Gene3D" id="3.20.20.70">
    <property type="entry name" value="Aldolase class I"/>
    <property type="match status" value="1"/>
</dbReference>
<organism evidence="2 3">
    <name type="scientific">Brevibacillus ruminantium</name>
    <dbReference type="NCBI Taxonomy" id="2950604"/>
    <lineage>
        <taxon>Bacteria</taxon>
        <taxon>Bacillati</taxon>
        <taxon>Bacillota</taxon>
        <taxon>Bacilli</taxon>
        <taxon>Bacillales</taxon>
        <taxon>Paenibacillaceae</taxon>
        <taxon>Brevibacillus</taxon>
    </lineage>
</organism>
<dbReference type="InterPro" id="IPR036112">
    <property type="entry name" value="ComA_synth_sf"/>
</dbReference>
<keyword evidence="3" id="KW-1185">Reference proteome</keyword>
<evidence type="ECO:0000313" key="3">
    <source>
        <dbReference type="Proteomes" id="UP001056500"/>
    </source>
</evidence>
<evidence type="ECO:0000313" key="2">
    <source>
        <dbReference type="EMBL" id="USG63656.1"/>
    </source>
</evidence>